<evidence type="ECO:0000313" key="7">
    <source>
        <dbReference type="Proteomes" id="UP000243924"/>
    </source>
</evidence>
<comment type="subcellular location">
    <subcellularLocation>
        <location evidence="1">Cytoplasm</location>
    </subcellularLocation>
</comment>
<keyword evidence="5" id="KW-0143">Chaperone</keyword>
<dbReference type="RefSeq" id="WP_092384061.1">
    <property type="nucleotide sequence ID" value="NZ_LT629787.1"/>
</dbReference>
<dbReference type="AlphaFoldDB" id="A0A1H2EE72"/>
<keyword evidence="7" id="KW-1185">Reference proteome</keyword>
<evidence type="ECO:0000256" key="4">
    <source>
        <dbReference type="ARBA" id="ARBA00022490"/>
    </source>
</evidence>
<reference evidence="7" key="1">
    <citation type="submission" date="2016-10" db="EMBL/GenBank/DDBJ databases">
        <authorList>
            <person name="Varghese N."/>
            <person name="Submissions S."/>
        </authorList>
    </citation>
    <scope>NUCLEOTIDE SEQUENCE [LARGE SCALE GENOMIC DNA]</scope>
    <source>
        <strain evidence="7">CECT 8338</strain>
    </source>
</reference>
<accession>A0A1H2EE72</accession>
<dbReference type="InterPro" id="IPR005631">
    <property type="entry name" value="SDH"/>
</dbReference>
<dbReference type="SUPFAM" id="SSF109910">
    <property type="entry name" value="YgfY-like"/>
    <property type="match status" value="1"/>
</dbReference>
<dbReference type="Gene3D" id="1.10.150.250">
    <property type="entry name" value="Flavinator of succinate dehydrogenase"/>
    <property type="match status" value="1"/>
</dbReference>
<evidence type="ECO:0000313" key="6">
    <source>
        <dbReference type="EMBL" id="SDT93401.1"/>
    </source>
</evidence>
<evidence type="ECO:0000256" key="3">
    <source>
        <dbReference type="ARBA" id="ARBA00019418"/>
    </source>
</evidence>
<gene>
    <name evidence="6" type="ORF">SAMN05216210_0632</name>
</gene>
<dbReference type="EMBL" id="LT629787">
    <property type="protein sequence ID" value="SDT93401.1"/>
    <property type="molecule type" value="Genomic_DNA"/>
</dbReference>
<dbReference type="STRING" id="1434072.SAMN05216210_0632"/>
<dbReference type="PANTHER" id="PTHR39585:SF1">
    <property type="entry name" value="FAD ASSEMBLY FACTOR SDHE"/>
    <property type="match status" value="1"/>
</dbReference>
<sequence>MSADDIELKRLFWHSRRGMLELDVLLVPFLQEAYSALAKEDQARYRQLLECEDQDMFGWFMQRSEPEDPDLKRIVRIILDRVQPD</sequence>
<evidence type="ECO:0000256" key="5">
    <source>
        <dbReference type="ARBA" id="ARBA00023186"/>
    </source>
</evidence>
<dbReference type="InterPro" id="IPR036714">
    <property type="entry name" value="SDH_sf"/>
</dbReference>
<dbReference type="Proteomes" id="UP000243924">
    <property type="component" value="Chromosome I"/>
</dbReference>
<dbReference type="OrthoDB" id="9180899at2"/>
<dbReference type="Pfam" id="PF03937">
    <property type="entry name" value="Sdh5"/>
    <property type="match status" value="1"/>
</dbReference>
<comment type="similarity">
    <text evidence="2">Belongs to the SdhE FAD assembly factor family.</text>
</comment>
<evidence type="ECO:0000256" key="1">
    <source>
        <dbReference type="ARBA" id="ARBA00004496"/>
    </source>
</evidence>
<evidence type="ECO:0000256" key="2">
    <source>
        <dbReference type="ARBA" id="ARBA00008571"/>
    </source>
</evidence>
<dbReference type="InterPro" id="IPR050531">
    <property type="entry name" value="SdhE_FAD_assembly_factor"/>
</dbReference>
<keyword evidence="4" id="KW-0963">Cytoplasm</keyword>
<dbReference type="GO" id="GO:0006105">
    <property type="term" value="P:succinate metabolic process"/>
    <property type="evidence" value="ECO:0007669"/>
    <property type="project" value="TreeGrafter"/>
</dbReference>
<proteinExistence type="inferred from homology"/>
<protein>
    <recommendedName>
        <fullName evidence="3">FAD assembly factor SdhE</fullName>
    </recommendedName>
</protein>
<organism evidence="6 7">
    <name type="scientific">Halopseudomonas salegens</name>
    <dbReference type="NCBI Taxonomy" id="1434072"/>
    <lineage>
        <taxon>Bacteria</taxon>
        <taxon>Pseudomonadati</taxon>
        <taxon>Pseudomonadota</taxon>
        <taxon>Gammaproteobacteria</taxon>
        <taxon>Pseudomonadales</taxon>
        <taxon>Pseudomonadaceae</taxon>
        <taxon>Halopseudomonas</taxon>
    </lineage>
</organism>
<name>A0A1H2EE72_9GAMM</name>
<dbReference type="PANTHER" id="PTHR39585">
    <property type="entry name" value="FAD ASSEMBLY FACTOR SDHE"/>
    <property type="match status" value="1"/>
</dbReference>
<dbReference type="GO" id="GO:0005737">
    <property type="term" value="C:cytoplasm"/>
    <property type="evidence" value="ECO:0007669"/>
    <property type="project" value="UniProtKB-SubCell"/>
</dbReference>